<name>A0A927N7Q0_9ACTN</name>
<comment type="caution">
    <text evidence="1">The sequence shown here is derived from an EMBL/GenBank/DDBJ whole genome shotgun (WGS) entry which is preliminary data.</text>
</comment>
<accession>A0A927N7Q0</accession>
<dbReference type="AlphaFoldDB" id="A0A927N7Q0"/>
<dbReference type="EMBL" id="JADBEM010000001">
    <property type="protein sequence ID" value="MBE1613177.1"/>
    <property type="molecule type" value="Genomic_DNA"/>
</dbReference>
<evidence type="ECO:0000313" key="1">
    <source>
        <dbReference type="EMBL" id="MBE1613177.1"/>
    </source>
</evidence>
<gene>
    <name evidence="1" type="ORF">HEB94_010025</name>
</gene>
<organism evidence="1 2">
    <name type="scientific">Actinopolymorpha pittospori</name>
    <dbReference type="NCBI Taxonomy" id="648752"/>
    <lineage>
        <taxon>Bacteria</taxon>
        <taxon>Bacillati</taxon>
        <taxon>Actinomycetota</taxon>
        <taxon>Actinomycetes</taxon>
        <taxon>Propionibacteriales</taxon>
        <taxon>Actinopolymorphaceae</taxon>
        <taxon>Actinopolymorpha</taxon>
    </lineage>
</organism>
<dbReference type="RefSeq" id="WP_192756089.1">
    <property type="nucleotide sequence ID" value="NZ_BAABJL010000082.1"/>
</dbReference>
<reference evidence="1" key="1">
    <citation type="submission" date="2020-10" db="EMBL/GenBank/DDBJ databases">
        <title>Sequencing the genomes of 1000 actinobacteria strains.</title>
        <authorList>
            <person name="Klenk H.-P."/>
        </authorList>
    </citation>
    <scope>NUCLEOTIDE SEQUENCE</scope>
    <source>
        <strain evidence="1">DSM 45354</strain>
    </source>
</reference>
<sequence length="64" mass="6901">MDPLSSAEAVKVLLATARLTVSPDEFDRLVGVYPLLRAQADGLYMPELESEDPALSFDPTVAHA</sequence>
<protein>
    <submittedName>
        <fullName evidence="1">Uncharacterized protein</fullName>
    </submittedName>
</protein>
<dbReference type="Proteomes" id="UP000638648">
    <property type="component" value="Unassembled WGS sequence"/>
</dbReference>
<proteinExistence type="predicted"/>
<evidence type="ECO:0000313" key="2">
    <source>
        <dbReference type="Proteomes" id="UP000638648"/>
    </source>
</evidence>
<keyword evidence="2" id="KW-1185">Reference proteome</keyword>